<feature type="non-terminal residue" evidence="1">
    <location>
        <position position="42"/>
    </location>
</feature>
<proteinExistence type="predicted"/>
<reference evidence="1 2" key="1">
    <citation type="journal article" date="2018" name="Front. Plant Sci.">
        <title>Red Clover (Trifolium pratense) and Zigzag Clover (T. medium) - A Picture of Genomic Similarities and Differences.</title>
        <authorList>
            <person name="Dluhosova J."/>
            <person name="Istvanek J."/>
            <person name="Nedelnik J."/>
            <person name="Repkova J."/>
        </authorList>
    </citation>
    <scope>NUCLEOTIDE SEQUENCE [LARGE SCALE GENOMIC DNA]</scope>
    <source>
        <strain evidence="2">cv. 10/8</strain>
        <tissue evidence="1">Leaf</tissue>
    </source>
</reference>
<accession>A0A392QPN2</accession>
<comment type="caution">
    <text evidence="1">The sequence shown here is derived from an EMBL/GenBank/DDBJ whole genome shotgun (WGS) entry which is preliminary data.</text>
</comment>
<keyword evidence="2" id="KW-1185">Reference proteome</keyword>
<evidence type="ECO:0000313" key="1">
    <source>
        <dbReference type="EMBL" id="MCI26353.1"/>
    </source>
</evidence>
<organism evidence="1 2">
    <name type="scientific">Trifolium medium</name>
    <dbReference type="NCBI Taxonomy" id="97028"/>
    <lineage>
        <taxon>Eukaryota</taxon>
        <taxon>Viridiplantae</taxon>
        <taxon>Streptophyta</taxon>
        <taxon>Embryophyta</taxon>
        <taxon>Tracheophyta</taxon>
        <taxon>Spermatophyta</taxon>
        <taxon>Magnoliopsida</taxon>
        <taxon>eudicotyledons</taxon>
        <taxon>Gunneridae</taxon>
        <taxon>Pentapetalae</taxon>
        <taxon>rosids</taxon>
        <taxon>fabids</taxon>
        <taxon>Fabales</taxon>
        <taxon>Fabaceae</taxon>
        <taxon>Papilionoideae</taxon>
        <taxon>50 kb inversion clade</taxon>
        <taxon>NPAAA clade</taxon>
        <taxon>Hologalegina</taxon>
        <taxon>IRL clade</taxon>
        <taxon>Trifolieae</taxon>
        <taxon>Trifolium</taxon>
    </lineage>
</organism>
<evidence type="ECO:0000313" key="2">
    <source>
        <dbReference type="Proteomes" id="UP000265520"/>
    </source>
</evidence>
<protein>
    <submittedName>
        <fullName evidence="1">Uncharacterized protein</fullName>
    </submittedName>
</protein>
<dbReference type="EMBL" id="LXQA010152735">
    <property type="protein sequence ID" value="MCI26353.1"/>
    <property type="molecule type" value="Genomic_DNA"/>
</dbReference>
<name>A0A392QPN2_9FABA</name>
<dbReference type="Proteomes" id="UP000265520">
    <property type="component" value="Unassembled WGS sequence"/>
</dbReference>
<dbReference type="AlphaFoldDB" id="A0A392QPN2"/>
<sequence>MRVRLRVRYEEGIWVNSEVIEAMVEVSNGGVDVSKLLSHILF</sequence>